<protein>
    <submittedName>
        <fullName evidence="2">Uncharacterized protein</fullName>
    </submittedName>
</protein>
<feature type="region of interest" description="Disordered" evidence="1">
    <location>
        <begin position="1"/>
        <end position="53"/>
    </location>
</feature>
<dbReference type="EMBL" id="KQ977513">
    <property type="protein sequence ID" value="KYN02214.1"/>
    <property type="molecule type" value="Genomic_DNA"/>
</dbReference>
<evidence type="ECO:0000256" key="1">
    <source>
        <dbReference type="SAM" id="MobiDB-lite"/>
    </source>
</evidence>
<evidence type="ECO:0000313" key="2">
    <source>
        <dbReference type="EMBL" id="KYN02214.1"/>
    </source>
</evidence>
<feature type="compositionally biased region" description="Basic residues" evidence="1">
    <location>
        <begin position="17"/>
        <end position="39"/>
    </location>
</feature>
<accession>A0A195CQ26</accession>
<gene>
    <name evidence="2" type="ORF">ALC62_06998</name>
</gene>
<reference evidence="2 3" key="1">
    <citation type="submission" date="2016-03" db="EMBL/GenBank/DDBJ databases">
        <title>Cyphomyrmex costatus WGS genome.</title>
        <authorList>
            <person name="Nygaard S."/>
            <person name="Hu H."/>
            <person name="Boomsma J."/>
            <person name="Zhang G."/>
        </authorList>
    </citation>
    <scope>NUCLEOTIDE SEQUENCE [LARGE SCALE GENOMIC DNA]</scope>
    <source>
        <strain evidence="2">MS0001</strain>
        <tissue evidence="2">Whole body</tissue>
    </source>
</reference>
<evidence type="ECO:0000313" key="3">
    <source>
        <dbReference type="Proteomes" id="UP000078542"/>
    </source>
</evidence>
<name>A0A195CQ26_9HYME</name>
<sequence length="98" mass="11033">MRPPDQCSGGGSGHDARRSRRGASRRWRAGKPTRRKAWMRKAQSTSGILARNPDTRCALPGNHRRDARSVFSCFDLIVTFRGCVAGCNIFLLFYYSNI</sequence>
<organism evidence="2 3">
    <name type="scientific">Cyphomyrmex costatus</name>
    <dbReference type="NCBI Taxonomy" id="456900"/>
    <lineage>
        <taxon>Eukaryota</taxon>
        <taxon>Metazoa</taxon>
        <taxon>Ecdysozoa</taxon>
        <taxon>Arthropoda</taxon>
        <taxon>Hexapoda</taxon>
        <taxon>Insecta</taxon>
        <taxon>Pterygota</taxon>
        <taxon>Neoptera</taxon>
        <taxon>Endopterygota</taxon>
        <taxon>Hymenoptera</taxon>
        <taxon>Apocrita</taxon>
        <taxon>Aculeata</taxon>
        <taxon>Formicoidea</taxon>
        <taxon>Formicidae</taxon>
        <taxon>Myrmicinae</taxon>
        <taxon>Cyphomyrmex</taxon>
    </lineage>
</organism>
<dbReference type="Proteomes" id="UP000078542">
    <property type="component" value="Unassembled WGS sequence"/>
</dbReference>
<proteinExistence type="predicted"/>
<keyword evidence="3" id="KW-1185">Reference proteome</keyword>
<dbReference type="AlphaFoldDB" id="A0A195CQ26"/>